<feature type="coiled-coil region" evidence="1">
    <location>
        <begin position="146"/>
        <end position="213"/>
    </location>
</feature>
<keyword evidence="7" id="KW-1185">Reference proteome</keyword>
<evidence type="ECO:0000259" key="4">
    <source>
        <dbReference type="Pfam" id="PF25990"/>
    </source>
</evidence>
<dbReference type="InterPro" id="IPR058636">
    <property type="entry name" value="Beta-barrel_YknX"/>
</dbReference>
<keyword evidence="2" id="KW-1133">Transmembrane helix</keyword>
<feature type="domain" description="YknX-like beta-barrel" evidence="4">
    <location>
        <begin position="258"/>
        <end position="341"/>
    </location>
</feature>
<dbReference type="Gene3D" id="2.40.30.170">
    <property type="match status" value="1"/>
</dbReference>
<sequence length="421" mass="47177">MRAVGKRNRKKILLIGFAIVIVALITFIVINAFSSSEEQNINASNPENKVEERSVKSLVEESKAGDLTLAGKVTANNTNKIKIDPDKGTVKEVLVKEGDRVEKGQALFTYQTDQQMKTKEAELDAEAKARAVEVARSSAGIKWETYNKKVAQLNQAKADYDKENTEELKGEIKTLEGEVDQAYTEGLTGDNEVKNAESELEKAQLMQTNEQERLGADTIVADNAGTIKSLNMDLINQSKEKQREESFMEIIDDSNLFVNGDINEFDREKVSLNQPVELIDRKNKDKKWQGKIVQVANLSSDEAGKDKKQDEDPNLSKFPYKVLIDKTDQMPIIGSHVYVKVLPKEFESGKIILNKQYILSQDNKQYVWKIDNNKIKRHEIKGTPVGENLMSVNEGLAQTDKIALPKTGMKDGMEVGEDVKP</sequence>
<dbReference type="InterPro" id="IPR058639">
    <property type="entry name" value="BSH_YknX-like"/>
</dbReference>
<dbReference type="OrthoDB" id="85226at2"/>
<dbReference type="Pfam" id="PF25984">
    <property type="entry name" value="BSH_YknX"/>
    <property type="match status" value="1"/>
</dbReference>
<gene>
    <name evidence="6" type="ORF">A5889_001240</name>
    <name evidence="5" type="ORF">A5889_001839</name>
</gene>
<reference evidence="6" key="2">
    <citation type="submission" date="2017-05" db="EMBL/GenBank/DDBJ databases">
        <authorList>
            <consortium name="The Broad Institute Genomics Platform"/>
            <consortium name="The Broad Institute Genomic Center for Infectious Diseases"/>
            <person name="Earl A."/>
            <person name="Manson A."/>
            <person name="Schwartman J."/>
            <person name="Gilmore M."/>
            <person name="Abouelleil A."/>
            <person name="Cao P."/>
            <person name="Chapman S."/>
            <person name="Cusick C."/>
            <person name="Shea T."/>
            <person name="Young S."/>
            <person name="Neafsey D."/>
            <person name="Nusbaum C."/>
            <person name="Birren B."/>
        </authorList>
    </citation>
    <scope>NUCLEOTIDE SEQUENCE</scope>
    <source>
        <strain evidence="6">9D6_DIV0238</strain>
    </source>
</reference>
<dbReference type="InterPro" id="IPR011053">
    <property type="entry name" value="Single_hybrid_motif"/>
</dbReference>
<dbReference type="EMBL" id="NIBQ01000002">
    <property type="protein sequence ID" value="OUZ33130.1"/>
    <property type="molecule type" value="Genomic_DNA"/>
</dbReference>
<dbReference type="GO" id="GO:1990281">
    <property type="term" value="C:efflux pump complex"/>
    <property type="evidence" value="ECO:0007669"/>
    <property type="project" value="TreeGrafter"/>
</dbReference>
<name>A0A200J905_9ENTE</name>
<dbReference type="PANTHER" id="PTHR30469:SF15">
    <property type="entry name" value="HLYD FAMILY OF SECRETION PROTEINS"/>
    <property type="match status" value="1"/>
</dbReference>
<feature type="transmembrane region" description="Helical" evidence="2">
    <location>
        <begin position="12"/>
        <end position="33"/>
    </location>
</feature>
<evidence type="ECO:0000313" key="5">
    <source>
        <dbReference type="EMBL" id="OUZ33130.1"/>
    </source>
</evidence>
<dbReference type="PANTHER" id="PTHR30469">
    <property type="entry name" value="MULTIDRUG RESISTANCE PROTEIN MDTA"/>
    <property type="match status" value="1"/>
</dbReference>
<keyword evidence="2" id="KW-0472">Membrane</keyword>
<evidence type="ECO:0000256" key="2">
    <source>
        <dbReference type="SAM" id="Phobius"/>
    </source>
</evidence>
<protein>
    <submittedName>
        <fullName evidence="6">HlyD family secretion protein</fullName>
    </submittedName>
</protein>
<dbReference type="RefSeq" id="WP_087640940.1">
    <property type="nucleotide sequence ID" value="NZ_CP147246.1"/>
</dbReference>
<reference evidence="6" key="3">
    <citation type="submission" date="2024-03" db="EMBL/GenBank/DDBJ databases">
        <title>The Genome Sequence of Enterococcus sp. DIV0238c.</title>
        <authorList>
            <consortium name="The Broad Institute Genomics Platform"/>
            <consortium name="The Broad Institute Microbial Omics Core"/>
            <consortium name="The Broad Institute Genomic Center for Infectious Diseases"/>
            <person name="Earl A."/>
            <person name="Manson A."/>
            <person name="Gilmore M."/>
            <person name="Schwartman J."/>
            <person name="Shea T."/>
            <person name="Abouelleil A."/>
            <person name="Cao P."/>
            <person name="Chapman S."/>
            <person name="Cusick C."/>
            <person name="Young S."/>
            <person name="Neafsey D."/>
            <person name="Nusbaum C."/>
            <person name="Birren B."/>
        </authorList>
    </citation>
    <scope>NUCLEOTIDE SEQUENCE</scope>
    <source>
        <strain evidence="6">9D6_DIV0238</strain>
    </source>
</reference>
<dbReference type="Proteomes" id="UP000196151">
    <property type="component" value="Chromosome"/>
</dbReference>
<evidence type="ECO:0000313" key="6">
    <source>
        <dbReference type="EMBL" id="WYJ93738.1"/>
    </source>
</evidence>
<dbReference type="PRINTS" id="PR01490">
    <property type="entry name" value="RTXTOXIND"/>
</dbReference>
<accession>A0A200J905</accession>
<dbReference type="AlphaFoldDB" id="A0A200J905"/>
<feature type="domain" description="YknX-like barrel-sandwich hybrid" evidence="3">
    <location>
        <begin position="80"/>
        <end position="250"/>
    </location>
</feature>
<dbReference type="Gene3D" id="2.40.50.100">
    <property type="match status" value="1"/>
</dbReference>
<dbReference type="Pfam" id="PF25990">
    <property type="entry name" value="Beta-barrel_YknX"/>
    <property type="match status" value="1"/>
</dbReference>
<proteinExistence type="predicted"/>
<dbReference type="GO" id="GO:0015562">
    <property type="term" value="F:efflux transmembrane transporter activity"/>
    <property type="evidence" value="ECO:0007669"/>
    <property type="project" value="TreeGrafter"/>
</dbReference>
<organism evidence="5">
    <name type="scientific">Candidatus Enterococcus dunnyi</name>
    <dbReference type="NCBI Taxonomy" id="1834192"/>
    <lineage>
        <taxon>Bacteria</taxon>
        <taxon>Bacillati</taxon>
        <taxon>Bacillota</taxon>
        <taxon>Bacilli</taxon>
        <taxon>Lactobacillales</taxon>
        <taxon>Enterococcaceae</taxon>
        <taxon>Enterococcus</taxon>
    </lineage>
</organism>
<dbReference type="EMBL" id="CP147246">
    <property type="protein sequence ID" value="WYJ93738.1"/>
    <property type="molecule type" value="Genomic_DNA"/>
</dbReference>
<evidence type="ECO:0000259" key="3">
    <source>
        <dbReference type="Pfam" id="PF25984"/>
    </source>
</evidence>
<keyword evidence="2" id="KW-0812">Transmembrane</keyword>
<dbReference type="SUPFAM" id="SSF51230">
    <property type="entry name" value="Single hybrid motif"/>
    <property type="match status" value="1"/>
</dbReference>
<reference evidence="5" key="1">
    <citation type="submission" date="2017-05" db="EMBL/GenBank/DDBJ databases">
        <title>The Genome Sequence of Enterococcus sp. 9D6_DIV0238.</title>
        <authorList>
            <consortium name="The Broad Institute Genomics Platform"/>
            <consortium name="The Broad Institute Genomic Center for Infectious Diseases"/>
            <person name="Earl A."/>
            <person name="Manson A."/>
            <person name="Schwartman J."/>
            <person name="Gilmore M."/>
            <person name="Abouelleil A."/>
            <person name="Cao P."/>
            <person name="Chapman S."/>
            <person name="Cusick C."/>
            <person name="Shea T."/>
            <person name="Young S."/>
            <person name="Neafsey D."/>
            <person name="Nusbaum C."/>
            <person name="Birren B."/>
        </authorList>
    </citation>
    <scope>NUCLEOTIDE SEQUENCE [LARGE SCALE GENOMIC DNA]</scope>
    <source>
        <strain evidence="5">9D6_DIV0238</strain>
    </source>
</reference>
<evidence type="ECO:0000256" key="1">
    <source>
        <dbReference type="SAM" id="Coils"/>
    </source>
</evidence>
<evidence type="ECO:0000313" key="7">
    <source>
        <dbReference type="Proteomes" id="UP000196151"/>
    </source>
</evidence>
<keyword evidence="1" id="KW-0175">Coiled coil</keyword>